<organism evidence="3">
    <name type="scientific">uncultured Caudovirales phage</name>
    <dbReference type="NCBI Taxonomy" id="2100421"/>
    <lineage>
        <taxon>Viruses</taxon>
        <taxon>Duplodnaviria</taxon>
        <taxon>Heunggongvirae</taxon>
        <taxon>Uroviricota</taxon>
        <taxon>Caudoviricetes</taxon>
        <taxon>Peduoviridae</taxon>
        <taxon>Maltschvirus</taxon>
        <taxon>Maltschvirus maltsch</taxon>
    </lineage>
</organism>
<feature type="region of interest" description="Disordered" evidence="1">
    <location>
        <begin position="815"/>
        <end position="836"/>
    </location>
</feature>
<dbReference type="EMBL" id="LR796786">
    <property type="protein sequence ID" value="CAB4166434.1"/>
    <property type="molecule type" value="Genomic_DNA"/>
</dbReference>
<dbReference type="Pfam" id="PF18013">
    <property type="entry name" value="Phage_lysozyme2"/>
    <property type="match status" value="1"/>
</dbReference>
<name>A0A6J5PFK9_9CAUD</name>
<proteinExistence type="predicted"/>
<evidence type="ECO:0000256" key="1">
    <source>
        <dbReference type="SAM" id="MobiDB-lite"/>
    </source>
</evidence>
<protein>
    <recommendedName>
        <fullName evidence="2">Phage tail lysozyme domain-containing protein</fullName>
    </recommendedName>
</protein>
<dbReference type="Gene3D" id="1.10.530.10">
    <property type="match status" value="1"/>
</dbReference>
<evidence type="ECO:0000313" key="3">
    <source>
        <dbReference type="EMBL" id="CAB4166434.1"/>
    </source>
</evidence>
<accession>A0A6J5PFK9</accession>
<dbReference type="InterPro" id="IPR041219">
    <property type="entry name" value="Phage_lysozyme2"/>
</dbReference>
<sequence>MPSFPTILSEIGYSATPQPMQSPDALSRADQIMAQGMQHVAGQFAEVAGRLQQQQDVTDAAKLTTQMAMEHVEMRQRYALDPDPATVPQRFKAEIEQRNAAVLKGVQNDGVRFHVARDLSHRVPVMFAEISGDAFRRQTQAQLGAVQTAVGQQAQILASATNEADHTLAMQNIKQTLAGAHASGLINPSQMQGLFSQTLQQAITIQGAADPMKARGLLNRYAPEMDAGTVASLTTHLHGPMQRQEAMAVARTAAATATDSAAGAEAVYQGMRARGYDDATARGFAANAVQESGARHNPPPGDGGMSRGLFQWNKERLAGFRAQYGRDPEQATLDDALDFAHAELQGSEGKALAAINAAGNTPGDKAKAISTYFLRPKDTATEEVRRAAIAERLAMGGTRGVLADRIDRAKALTANSDPEVQRHAEGYVIEDFHREQQALAPARTELARKITSLKTAYEAGLTTEEIPEGPIRTLMTPEDAHRTLEELRIVRGAGDQFRAVQWASPQEEQMARQALAVPGSIAATEARKTGKTVGAPANNAEPQPETPEGLRIRLQQAAKYEQLLKAKHEALATDPLAYISASPVLQARLKDADPNDPNAQAGLRALGLALQAQVGVPEQQRRVLTNSQVEAISGQLARLDPAEADMGLELDRLARQFGEHWPQAFGELVRVGKIGGDYQILAAMDHPSQAFARQDFQRALRFTAQKGGMEKLRHDVLPDTLKDIDKHLDATVEPFRQVARYTSGGLDELTKMRDSVKKLAMYRAIQGDTASNALEAAYEGLFGLKYDTKDTMLAPKGQMEAVTLATRHIQWSLKPDDLATPPAREHMPGETEADRREALHAAVGPRQGIWVPNADSSGLVLLAKLRNGAVLPAQRKDGSRIEVRFNDLPPVPADSPTYLDPGL</sequence>
<gene>
    <name evidence="3" type="ORF">UFOVP843_29</name>
</gene>
<reference evidence="3" key="1">
    <citation type="submission" date="2020-04" db="EMBL/GenBank/DDBJ databases">
        <authorList>
            <person name="Chiriac C."/>
            <person name="Salcher M."/>
            <person name="Ghai R."/>
            <person name="Kavagutti S V."/>
        </authorList>
    </citation>
    <scope>NUCLEOTIDE SEQUENCE</scope>
</reference>
<feature type="domain" description="Phage tail lysozyme" evidence="2">
    <location>
        <begin position="264"/>
        <end position="392"/>
    </location>
</feature>
<evidence type="ECO:0000259" key="2">
    <source>
        <dbReference type="Pfam" id="PF18013"/>
    </source>
</evidence>
<feature type="compositionally biased region" description="Basic and acidic residues" evidence="1">
    <location>
        <begin position="823"/>
        <end position="836"/>
    </location>
</feature>
<feature type="region of interest" description="Disordered" evidence="1">
    <location>
        <begin position="528"/>
        <end position="547"/>
    </location>
</feature>